<gene>
    <name evidence="11" type="ORF">NEZAVI_LOCUS12471</name>
</gene>
<dbReference type="GO" id="GO:0005543">
    <property type="term" value="F:phospholipid binding"/>
    <property type="evidence" value="ECO:0007669"/>
    <property type="project" value="TreeGrafter"/>
</dbReference>
<dbReference type="PANTHER" id="PTHR12084:SF0">
    <property type="entry name" value="NUCLEAR PORE GLYCOPROTEIN P62"/>
    <property type="match status" value="1"/>
</dbReference>
<keyword evidence="8" id="KW-0539">Nucleus</keyword>
<dbReference type="PANTHER" id="PTHR12084">
    <property type="entry name" value="NUCLEAR PORE GLYCOPROTEIN P62-RELATED"/>
    <property type="match status" value="1"/>
</dbReference>
<dbReference type="InterPro" id="IPR007758">
    <property type="entry name" value="Nucleoporin_NSP1_C"/>
</dbReference>
<evidence type="ECO:0000313" key="12">
    <source>
        <dbReference type="Proteomes" id="UP001152798"/>
    </source>
</evidence>
<keyword evidence="4" id="KW-0509">mRNA transport</keyword>
<proteinExistence type="inferred from homology"/>
<dbReference type="Pfam" id="PF05064">
    <property type="entry name" value="Nsp1_C"/>
    <property type="match status" value="1"/>
</dbReference>
<evidence type="ECO:0000256" key="3">
    <source>
        <dbReference type="ARBA" id="ARBA00022448"/>
    </source>
</evidence>
<dbReference type="Proteomes" id="UP001152798">
    <property type="component" value="Chromosome 5"/>
</dbReference>
<evidence type="ECO:0000256" key="1">
    <source>
        <dbReference type="ARBA" id="ARBA00004567"/>
    </source>
</evidence>
<keyword evidence="12" id="KW-1185">Reference proteome</keyword>
<dbReference type="GO" id="GO:0006405">
    <property type="term" value="P:RNA export from nucleus"/>
    <property type="evidence" value="ECO:0007669"/>
    <property type="project" value="TreeGrafter"/>
</dbReference>
<feature type="region of interest" description="Disordered" evidence="9">
    <location>
        <begin position="1"/>
        <end position="22"/>
    </location>
</feature>
<evidence type="ECO:0000256" key="6">
    <source>
        <dbReference type="ARBA" id="ARBA00023010"/>
    </source>
</evidence>
<sequence length="389" mass="42223">MNESNLQSTPKTNAATGFFQTTTPKQAGGVSFGSTTMFMPPASSSNTSTPKTTATGNATLFSLSTTTATSAPMASGAVTTSSFPISSSPLTTQQFKQPSTSQPMQLKTTASTAMPLGTGLSSIGGNAPASTGLNFGSTAKSTNAGATLFSATKSALAPANTAATTSSLTLPPSSTTSLTSSLSNKPVTSTGPSISQQQNLTFQQLEELILNKWTAELYEQEKVFLNQATQINIWDKVINENAEKLTQLHSTMEKVRKQQGKINDDLEIIFTHQKDLEACLVPMEKEDLLSVLKADPNRKNLYINAKKIDSQIKTMSEDLKETIEHINETSRSHDTEDPVIQVGRILNAHMESLRWIDEHTARMQDYFDSLLKMHDDLRRECEISKHDVY</sequence>
<evidence type="ECO:0000256" key="7">
    <source>
        <dbReference type="ARBA" id="ARBA00023132"/>
    </source>
</evidence>
<name>A0A9P0HLK4_NEZVI</name>
<dbReference type="EMBL" id="OV725081">
    <property type="protein sequence ID" value="CAH1403969.1"/>
    <property type="molecule type" value="Genomic_DNA"/>
</dbReference>
<protein>
    <recommendedName>
        <fullName evidence="10">Nucleoporin NSP1-like C-terminal domain-containing protein</fullName>
    </recommendedName>
</protein>
<reference evidence="11" key="1">
    <citation type="submission" date="2022-01" db="EMBL/GenBank/DDBJ databases">
        <authorList>
            <person name="King R."/>
        </authorList>
    </citation>
    <scope>NUCLEOTIDE SEQUENCE</scope>
</reference>
<feature type="compositionally biased region" description="Low complexity" evidence="9">
    <location>
        <begin position="163"/>
        <end position="186"/>
    </location>
</feature>
<keyword evidence="5" id="KW-0653">Protein transport</keyword>
<keyword evidence="7" id="KW-0906">Nuclear pore complex</keyword>
<dbReference type="GO" id="GO:0006606">
    <property type="term" value="P:protein import into nucleus"/>
    <property type="evidence" value="ECO:0007669"/>
    <property type="project" value="TreeGrafter"/>
</dbReference>
<dbReference type="GO" id="GO:0051028">
    <property type="term" value="P:mRNA transport"/>
    <property type="evidence" value="ECO:0007669"/>
    <property type="project" value="UniProtKB-KW"/>
</dbReference>
<feature type="region of interest" description="Disordered" evidence="9">
    <location>
        <begin position="163"/>
        <end position="194"/>
    </location>
</feature>
<keyword evidence="3" id="KW-0813">Transport</keyword>
<dbReference type="GO" id="GO:0017056">
    <property type="term" value="F:structural constituent of nuclear pore"/>
    <property type="evidence" value="ECO:0007669"/>
    <property type="project" value="InterPro"/>
</dbReference>
<dbReference type="GO" id="GO:0044613">
    <property type="term" value="C:nuclear pore central transport channel"/>
    <property type="evidence" value="ECO:0007669"/>
    <property type="project" value="TreeGrafter"/>
</dbReference>
<dbReference type="Gene3D" id="1.20.5.170">
    <property type="match status" value="1"/>
</dbReference>
<organism evidence="11 12">
    <name type="scientific">Nezara viridula</name>
    <name type="common">Southern green stink bug</name>
    <name type="synonym">Cimex viridulus</name>
    <dbReference type="NCBI Taxonomy" id="85310"/>
    <lineage>
        <taxon>Eukaryota</taxon>
        <taxon>Metazoa</taxon>
        <taxon>Ecdysozoa</taxon>
        <taxon>Arthropoda</taxon>
        <taxon>Hexapoda</taxon>
        <taxon>Insecta</taxon>
        <taxon>Pterygota</taxon>
        <taxon>Neoptera</taxon>
        <taxon>Paraneoptera</taxon>
        <taxon>Hemiptera</taxon>
        <taxon>Heteroptera</taxon>
        <taxon>Panheteroptera</taxon>
        <taxon>Pentatomomorpha</taxon>
        <taxon>Pentatomoidea</taxon>
        <taxon>Pentatomidae</taxon>
        <taxon>Pentatominae</taxon>
        <taxon>Nezara</taxon>
    </lineage>
</organism>
<evidence type="ECO:0000256" key="9">
    <source>
        <dbReference type="SAM" id="MobiDB-lite"/>
    </source>
</evidence>
<evidence type="ECO:0000256" key="8">
    <source>
        <dbReference type="ARBA" id="ARBA00023242"/>
    </source>
</evidence>
<evidence type="ECO:0000313" key="11">
    <source>
        <dbReference type="EMBL" id="CAH1403969.1"/>
    </source>
</evidence>
<accession>A0A9P0HLK4</accession>
<evidence type="ECO:0000256" key="2">
    <source>
        <dbReference type="ARBA" id="ARBA00005911"/>
    </source>
</evidence>
<evidence type="ECO:0000259" key="10">
    <source>
        <dbReference type="Pfam" id="PF05064"/>
    </source>
</evidence>
<keyword evidence="6" id="KW-0811">Translocation</keyword>
<dbReference type="OrthoDB" id="344345at2759"/>
<dbReference type="AlphaFoldDB" id="A0A9P0HLK4"/>
<feature type="domain" description="Nucleoporin NSP1-like C-terminal" evidence="10">
    <location>
        <begin position="191"/>
        <end position="286"/>
    </location>
</feature>
<comment type="subcellular location">
    <subcellularLocation>
        <location evidence="1">Nucleus</location>
        <location evidence="1">Nuclear pore complex</location>
    </subcellularLocation>
</comment>
<comment type="similarity">
    <text evidence="2">Belongs to the nucleoporin NSP1/NUP62 family.</text>
</comment>
<evidence type="ECO:0000256" key="5">
    <source>
        <dbReference type="ARBA" id="ARBA00022927"/>
    </source>
</evidence>
<evidence type="ECO:0000256" key="4">
    <source>
        <dbReference type="ARBA" id="ARBA00022816"/>
    </source>
</evidence>
<dbReference type="InterPro" id="IPR026010">
    <property type="entry name" value="NSP1/NUP62"/>
</dbReference>